<evidence type="ECO:0000256" key="1">
    <source>
        <dbReference type="ARBA" id="ARBA00004651"/>
    </source>
</evidence>
<evidence type="ECO:0000313" key="11">
    <source>
        <dbReference type="Proteomes" id="UP000184211"/>
    </source>
</evidence>
<dbReference type="Gene3D" id="1.20.1560.10">
    <property type="entry name" value="ABC transporter type 1, transmembrane domain"/>
    <property type="match status" value="1"/>
</dbReference>
<evidence type="ECO:0000256" key="5">
    <source>
        <dbReference type="ARBA" id="ARBA00022989"/>
    </source>
</evidence>
<evidence type="ECO:0000256" key="2">
    <source>
        <dbReference type="ARBA" id="ARBA00022692"/>
    </source>
</evidence>
<dbReference type="OrthoDB" id="9808328at2"/>
<dbReference type="GO" id="GO:0005524">
    <property type="term" value="F:ATP binding"/>
    <property type="evidence" value="ECO:0007669"/>
    <property type="project" value="UniProtKB-KW"/>
</dbReference>
<dbReference type="GO" id="GO:0005886">
    <property type="term" value="C:plasma membrane"/>
    <property type="evidence" value="ECO:0007669"/>
    <property type="project" value="UniProtKB-SubCell"/>
</dbReference>
<dbReference type="InterPro" id="IPR003439">
    <property type="entry name" value="ABC_transporter-like_ATP-bd"/>
</dbReference>
<keyword evidence="11" id="KW-1185">Reference proteome</keyword>
<evidence type="ECO:0000256" key="4">
    <source>
        <dbReference type="ARBA" id="ARBA00022840"/>
    </source>
</evidence>
<dbReference type="GO" id="GO:0030256">
    <property type="term" value="C:type I protein secretion system complex"/>
    <property type="evidence" value="ECO:0007669"/>
    <property type="project" value="InterPro"/>
</dbReference>
<keyword evidence="4 10" id="KW-0067">ATP-binding</keyword>
<feature type="domain" description="ABC transmembrane type-1" evidence="9">
    <location>
        <begin position="27"/>
        <end position="304"/>
    </location>
</feature>
<dbReference type="InterPro" id="IPR011527">
    <property type="entry name" value="ABC1_TM_dom"/>
</dbReference>
<protein>
    <submittedName>
        <fullName evidence="10">ATP-binding cassette, subfamily C</fullName>
    </submittedName>
</protein>
<dbReference type="GO" id="GO:0016887">
    <property type="term" value="F:ATP hydrolysis activity"/>
    <property type="evidence" value="ECO:0007669"/>
    <property type="project" value="InterPro"/>
</dbReference>
<dbReference type="PANTHER" id="PTHR43394">
    <property type="entry name" value="ATP-DEPENDENT PERMEASE MDL1, MITOCHONDRIAL"/>
    <property type="match status" value="1"/>
</dbReference>
<name>A0A1M5NLJ5_9RHOB</name>
<dbReference type="PROSITE" id="PS00211">
    <property type="entry name" value="ABC_TRANSPORTER_1"/>
    <property type="match status" value="1"/>
</dbReference>
<dbReference type="GO" id="GO:0030253">
    <property type="term" value="P:protein secretion by the type I secretion system"/>
    <property type="evidence" value="ECO:0007669"/>
    <property type="project" value="InterPro"/>
</dbReference>
<dbReference type="GO" id="GO:0015421">
    <property type="term" value="F:ABC-type oligopeptide transporter activity"/>
    <property type="evidence" value="ECO:0007669"/>
    <property type="project" value="TreeGrafter"/>
</dbReference>
<gene>
    <name evidence="10" type="ORF">SAMN04488044_1574</name>
</gene>
<dbReference type="InterPro" id="IPR017871">
    <property type="entry name" value="ABC_transporter-like_CS"/>
</dbReference>
<dbReference type="Gene3D" id="3.40.50.300">
    <property type="entry name" value="P-loop containing nucleotide triphosphate hydrolases"/>
    <property type="match status" value="1"/>
</dbReference>
<evidence type="ECO:0000256" key="7">
    <source>
        <dbReference type="SAM" id="Phobius"/>
    </source>
</evidence>
<dbReference type="STRING" id="870908.SAMN04488044_1574"/>
<dbReference type="SUPFAM" id="SSF90123">
    <property type="entry name" value="ABC transporter transmembrane region"/>
    <property type="match status" value="1"/>
</dbReference>
<keyword evidence="2 7" id="KW-0812">Transmembrane</keyword>
<evidence type="ECO:0000259" key="9">
    <source>
        <dbReference type="PROSITE" id="PS50929"/>
    </source>
</evidence>
<dbReference type="PROSITE" id="PS50893">
    <property type="entry name" value="ABC_TRANSPORTER_2"/>
    <property type="match status" value="1"/>
</dbReference>
<keyword evidence="6 7" id="KW-0472">Membrane</keyword>
<feature type="transmembrane region" description="Helical" evidence="7">
    <location>
        <begin position="25"/>
        <end position="48"/>
    </location>
</feature>
<keyword evidence="3" id="KW-0547">Nucleotide-binding</keyword>
<dbReference type="RefSeq" id="WP_072792235.1">
    <property type="nucleotide sequence ID" value="NZ_FQWM01000002.1"/>
</dbReference>
<evidence type="ECO:0000313" key="10">
    <source>
        <dbReference type="EMBL" id="SHG90315.1"/>
    </source>
</evidence>
<feature type="transmembrane region" description="Helical" evidence="7">
    <location>
        <begin position="60"/>
        <end position="80"/>
    </location>
</feature>
<dbReference type="PROSITE" id="PS50929">
    <property type="entry name" value="ABC_TM1F"/>
    <property type="match status" value="1"/>
</dbReference>
<dbReference type="InterPro" id="IPR003593">
    <property type="entry name" value="AAA+_ATPase"/>
</dbReference>
<comment type="subcellular location">
    <subcellularLocation>
        <location evidence="1">Cell membrane</location>
        <topology evidence="1">Multi-pass membrane protein</topology>
    </subcellularLocation>
</comment>
<dbReference type="Proteomes" id="UP000184211">
    <property type="component" value="Unassembled WGS sequence"/>
</dbReference>
<evidence type="ECO:0000256" key="3">
    <source>
        <dbReference type="ARBA" id="ARBA00022741"/>
    </source>
</evidence>
<dbReference type="InterPro" id="IPR027417">
    <property type="entry name" value="P-loop_NTPase"/>
</dbReference>
<proteinExistence type="predicted"/>
<keyword evidence="5 7" id="KW-1133">Transmembrane helix</keyword>
<dbReference type="SMART" id="SM00382">
    <property type="entry name" value="AAA"/>
    <property type="match status" value="1"/>
</dbReference>
<reference evidence="11" key="1">
    <citation type="submission" date="2016-11" db="EMBL/GenBank/DDBJ databases">
        <authorList>
            <person name="Varghese N."/>
            <person name="Submissions S."/>
        </authorList>
    </citation>
    <scope>NUCLEOTIDE SEQUENCE [LARGE SCALE GENOMIC DNA]</scope>
    <source>
        <strain evidence="11">DSM 28223</strain>
    </source>
</reference>
<dbReference type="Pfam" id="PF00005">
    <property type="entry name" value="ABC_tran"/>
    <property type="match status" value="1"/>
</dbReference>
<dbReference type="PANTHER" id="PTHR43394:SF1">
    <property type="entry name" value="ATP-BINDING CASSETTE SUB-FAMILY B MEMBER 10, MITOCHONDRIAL"/>
    <property type="match status" value="1"/>
</dbReference>
<feature type="domain" description="ABC transporter" evidence="8">
    <location>
        <begin position="335"/>
        <end position="571"/>
    </location>
</feature>
<sequence length="579" mass="62802">MSKNSDHIEAGLEELRAARRESRQLYLAVGLFSAFANLLMLTGPLYMLQVYDRVLSSRSVETLVALTVLVAFLYSVMGILDFTRGRVLARIGARFQRRLDRRVFNAVIANTTRGQADRAQTGLADLESIQRFIASPAPTAAFDIPWTPVFLIGIAIFHPWLGYLAVVGGVILIGLTLLNQTLSTQPLNRSNITAHRASHLGEQLRSEAEMVQSLGMQQNAFERWQARRRLALTEQLDATDIGGRFTALTKTFRLFLQSAMLGLGALLVLRGELSPGAMIAGSILMGRALAPIELAIGQWPVFQRARKGWDNLAKLLTDTPEIAPRTDLPVPAARLEAQSLTVIPPGQAQASLRMVNFAIEPGEAVGVIGPSGAGKSTLARAITGTWRAAGGKVRLDRAALDQYEPAKLGEYIGYLPQRVHLFDGTIAENIARLSQAPDDAKIVKAAQQADAHDMILKLPDGYDTLVSSTGGRLSGGQIQRIGLARALYSEPVLLVLDEPNSNLDNDGAEALNATIRRMKAEGNSVIIMAHRPAAIRECDKLLVLKNGIVDAFGPRDEVLRKTVSNHQTIQNAQNAGGVQ</sequence>
<dbReference type="SUPFAM" id="SSF52540">
    <property type="entry name" value="P-loop containing nucleoside triphosphate hydrolases"/>
    <property type="match status" value="1"/>
</dbReference>
<evidence type="ECO:0000259" key="8">
    <source>
        <dbReference type="PROSITE" id="PS50893"/>
    </source>
</evidence>
<dbReference type="NCBIfam" id="TIGR01842">
    <property type="entry name" value="type_I_sec_PrtD"/>
    <property type="match status" value="1"/>
</dbReference>
<dbReference type="Pfam" id="PF00664">
    <property type="entry name" value="ABC_membrane"/>
    <property type="match status" value="1"/>
</dbReference>
<dbReference type="InterPro" id="IPR036640">
    <property type="entry name" value="ABC1_TM_sf"/>
</dbReference>
<accession>A0A1M5NLJ5</accession>
<dbReference type="EMBL" id="FQWM01000002">
    <property type="protein sequence ID" value="SHG90315.1"/>
    <property type="molecule type" value="Genomic_DNA"/>
</dbReference>
<evidence type="ECO:0000256" key="6">
    <source>
        <dbReference type="ARBA" id="ARBA00023136"/>
    </source>
</evidence>
<dbReference type="AlphaFoldDB" id="A0A1M5NLJ5"/>
<dbReference type="InterPro" id="IPR039421">
    <property type="entry name" value="Type_1_exporter"/>
</dbReference>
<organism evidence="10 11">
    <name type="scientific">Cognatishimia maritima</name>
    <dbReference type="NCBI Taxonomy" id="870908"/>
    <lineage>
        <taxon>Bacteria</taxon>
        <taxon>Pseudomonadati</taxon>
        <taxon>Pseudomonadota</taxon>
        <taxon>Alphaproteobacteria</taxon>
        <taxon>Rhodobacterales</taxon>
        <taxon>Paracoccaceae</taxon>
        <taxon>Cognatishimia</taxon>
    </lineage>
</organism>
<dbReference type="InterPro" id="IPR010128">
    <property type="entry name" value="ATPase_T1SS_PrtD-like"/>
</dbReference>